<keyword evidence="8" id="KW-1185">Reference proteome</keyword>
<sequence>MSRETPQRSVLFARFLHIGRLVVVALVVVALVRFVLVDGATMADALRSADPGLVGLAVVAAAAGQVCLWLSWRRLWSTVTGTHLGLRGPGVFFTGQLGKYLPGGVWTVLAHADLGASRHVPRALGGLASAVSLLVLLATGGAVGAAAVLGAGPPPALVGAVVVVVVACAVVLVPRVLTAVAERVARRPRGTLSIAGRDVLAAAAWAAAWWCAAGVHAWLLLAALAPVAVQDVPRTAAAFAFAWVAGMVVVVAPAGVGARESLLVVLLAGTAPQATVLTLALLSRAVFVLLDVACAGLGWLVARTPVRGTVDPLENGHAVRPSRPAENPSP</sequence>
<gene>
    <name evidence="7" type="ORF">NP075_12390</name>
</gene>
<feature type="transmembrane region" description="Helical" evidence="6">
    <location>
        <begin position="199"/>
        <end position="224"/>
    </location>
</feature>
<comment type="subcellular location">
    <subcellularLocation>
        <location evidence="1">Cell membrane</location>
        <topology evidence="1">Multi-pass membrane protein</topology>
    </subcellularLocation>
</comment>
<dbReference type="Pfam" id="PF03706">
    <property type="entry name" value="LPG_synthase_TM"/>
    <property type="match status" value="1"/>
</dbReference>
<feature type="transmembrane region" description="Helical" evidence="6">
    <location>
        <begin position="156"/>
        <end position="178"/>
    </location>
</feature>
<dbReference type="InterPro" id="IPR022791">
    <property type="entry name" value="L-PG_synthase/AglD"/>
</dbReference>
<evidence type="ECO:0000256" key="3">
    <source>
        <dbReference type="ARBA" id="ARBA00022692"/>
    </source>
</evidence>
<keyword evidence="2" id="KW-1003">Cell membrane</keyword>
<feature type="transmembrane region" description="Helical" evidence="6">
    <location>
        <begin position="127"/>
        <end position="150"/>
    </location>
</feature>
<evidence type="ECO:0000256" key="5">
    <source>
        <dbReference type="ARBA" id="ARBA00023136"/>
    </source>
</evidence>
<dbReference type="Proteomes" id="UP001317322">
    <property type="component" value="Chromosome"/>
</dbReference>
<evidence type="ECO:0000256" key="2">
    <source>
        <dbReference type="ARBA" id="ARBA00022475"/>
    </source>
</evidence>
<proteinExistence type="predicted"/>
<feature type="transmembrane region" description="Helical" evidence="6">
    <location>
        <begin position="236"/>
        <end position="255"/>
    </location>
</feature>
<evidence type="ECO:0000313" key="7">
    <source>
        <dbReference type="EMBL" id="UUI63929.1"/>
    </source>
</evidence>
<feature type="transmembrane region" description="Helical" evidence="6">
    <location>
        <begin position="52"/>
        <end position="72"/>
    </location>
</feature>
<keyword evidence="4 6" id="KW-1133">Transmembrane helix</keyword>
<reference evidence="7 8" key="1">
    <citation type="submission" date="2022-07" db="EMBL/GenBank/DDBJ databases">
        <title>Novel species in genus cellulomonas.</title>
        <authorList>
            <person name="Ye L."/>
        </authorList>
    </citation>
    <scope>NUCLEOTIDE SEQUENCE [LARGE SCALE GENOMIC DNA]</scope>
    <source>
        <strain evidence="8">zg-Y908</strain>
    </source>
</reference>
<keyword evidence="3 6" id="KW-0812">Transmembrane</keyword>
<feature type="transmembrane region" description="Helical" evidence="6">
    <location>
        <begin position="285"/>
        <end position="302"/>
    </location>
</feature>
<protein>
    <submittedName>
        <fullName evidence="7">Lysylphosphatidylglycerol synthase domain-containing protein</fullName>
    </submittedName>
</protein>
<evidence type="ECO:0000256" key="1">
    <source>
        <dbReference type="ARBA" id="ARBA00004651"/>
    </source>
</evidence>
<evidence type="ECO:0000313" key="8">
    <source>
        <dbReference type="Proteomes" id="UP001317322"/>
    </source>
</evidence>
<accession>A0ABY5K114</accession>
<name>A0ABY5K114_9CELL</name>
<evidence type="ECO:0000256" key="4">
    <source>
        <dbReference type="ARBA" id="ARBA00022989"/>
    </source>
</evidence>
<dbReference type="EMBL" id="CP101989">
    <property type="protein sequence ID" value="UUI63929.1"/>
    <property type="molecule type" value="Genomic_DNA"/>
</dbReference>
<feature type="transmembrane region" description="Helical" evidence="6">
    <location>
        <begin position="12"/>
        <end position="32"/>
    </location>
</feature>
<evidence type="ECO:0000256" key="6">
    <source>
        <dbReference type="SAM" id="Phobius"/>
    </source>
</evidence>
<organism evidence="7 8">
    <name type="scientific">Cellulomonas wangsupingiae</name>
    <dbReference type="NCBI Taxonomy" id="2968085"/>
    <lineage>
        <taxon>Bacteria</taxon>
        <taxon>Bacillati</taxon>
        <taxon>Actinomycetota</taxon>
        <taxon>Actinomycetes</taxon>
        <taxon>Micrococcales</taxon>
        <taxon>Cellulomonadaceae</taxon>
        <taxon>Cellulomonas</taxon>
    </lineage>
</organism>
<keyword evidence="5 6" id="KW-0472">Membrane</keyword>
<dbReference type="RefSeq" id="WP_227565473.1">
    <property type="nucleotide sequence ID" value="NZ_CP101989.1"/>
</dbReference>